<dbReference type="GO" id="GO:0003700">
    <property type="term" value="F:DNA-binding transcription factor activity"/>
    <property type="evidence" value="ECO:0007669"/>
    <property type="project" value="InterPro"/>
</dbReference>
<dbReference type="RefSeq" id="WP_116882731.1">
    <property type="nucleotide sequence ID" value="NZ_CABMMC010000139.1"/>
</dbReference>
<dbReference type="InterPro" id="IPR018060">
    <property type="entry name" value="HTH_AraC"/>
</dbReference>
<dbReference type="Proteomes" id="UP000245959">
    <property type="component" value="Unassembled WGS sequence"/>
</dbReference>
<dbReference type="Pfam" id="PF12833">
    <property type="entry name" value="HTH_18"/>
    <property type="match status" value="1"/>
</dbReference>
<protein>
    <submittedName>
        <fullName evidence="5">Helix-turn-helix protein</fullName>
    </submittedName>
</protein>
<feature type="domain" description="HTH araC/xylS-type" evidence="4">
    <location>
        <begin position="188"/>
        <end position="286"/>
    </location>
</feature>
<evidence type="ECO:0000313" key="5">
    <source>
        <dbReference type="EMBL" id="PVY45157.1"/>
    </source>
</evidence>
<dbReference type="InterPro" id="IPR050204">
    <property type="entry name" value="AraC_XylS_family_regulators"/>
</dbReference>
<dbReference type="GO" id="GO:0043565">
    <property type="term" value="F:sequence-specific DNA binding"/>
    <property type="evidence" value="ECO:0007669"/>
    <property type="project" value="InterPro"/>
</dbReference>
<evidence type="ECO:0000313" key="6">
    <source>
        <dbReference type="Proteomes" id="UP000245959"/>
    </source>
</evidence>
<dbReference type="OrthoDB" id="282744at2"/>
<dbReference type="Gene3D" id="1.10.10.60">
    <property type="entry name" value="Homeodomain-like"/>
    <property type="match status" value="2"/>
</dbReference>
<gene>
    <name evidence="5" type="ORF">C8D82_10371</name>
</gene>
<keyword evidence="3" id="KW-0804">Transcription</keyword>
<dbReference type="PANTHER" id="PTHR46796">
    <property type="entry name" value="HTH-TYPE TRANSCRIPTIONAL ACTIVATOR RHAS-RELATED"/>
    <property type="match status" value="1"/>
</dbReference>
<dbReference type="InterPro" id="IPR009057">
    <property type="entry name" value="Homeodomain-like_sf"/>
</dbReference>
<dbReference type="GeneID" id="78294061"/>
<dbReference type="EMBL" id="QEKH01000003">
    <property type="protein sequence ID" value="PVY45157.1"/>
    <property type="molecule type" value="Genomic_DNA"/>
</dbReference>
<keyword evidence="1" id="KW-0805">Transcription regulation</keyword>
<evidence type="ECO:0000256" key="1">
    <source>
        <dbReference type="ARBA" id="ARBA00023015"/>
    </source>
</evidence>
<reference evidence="5 6" key="1">
    <citation type="submission" date="2018-04" db="EMBL/GenBank/DDBJ databases">
        <title>Genomic Encyclopedia of Type Strains, Phase IV (KMG-IV): sequencing the most valuable type-strain genomes for metagenomic binning, comparative biology and taxonomic classification.</title>
        <authorList>
            <person name="Goeker M."/>
        </authorList>
    </citation>
    <scope>NUCLEOTIDE SEQUENCE [LARGE SCALE GENOMIC DNA]</scope>
    <source>
        <strain evidence="5 6">DSM 14823</strain>
    </source>
</reference>
<dbReference type="SUPFAM" id="SSF46689">
    <property type="entry name" value="Homeodomain-like"/>
    <property type="match status" value="2"/>
</dbReference>
<name>A0A2U1B9F8_9BACT</name>
<accession>A0A2U1B9F8</accession>
<sequence>MFVNGYDREETMSFELSTDGPRLMRFPYPVCWAGATVEECKAVNDFYFTDRIEICLRLSSAEPEAVDEIDGRIYRTRFPHVFFKHPFHHLRYSYVQPRNAVHFSYAPETLAALRETGGFPPDGEFFREFRLTPELEILIRRFTELLGHTMERNALDRLDLTAYELLCELLLERNAPPDRQEFHRDDILAIASYLKQSFRHEIDYEELAHRHGLSLRSFFRCWGRHFEVSPARFVLKLKLEEAARRLRETSYTAADIAAFVRLGDCAYFAKVFRKHYGMTPLEYRRKHAPGHLLERARALPPNARRV</sequence>
<dbReference type="PROSITE" id="PS01124">
    <property type="entry name" value="HTH_ARAC_FAMILY_2"/>
    <property type="match status" value="1"/>
</dbReference>
<dbReference type="SMART" id="SM00342">
    <property type="entry name" value="HTH_ARAC"/>
    <property type="match status" value="1"/>
</dbReference>
<evidence type="ECO:0000259" key="4">
    <source>
        <dbReference type="PROSITE" id="PS01124"/>
    </source>
</evidence>
<keyword evidence="2" id="KW-0238">DNA-binding</keyword>
<dbReference type="AlphaFoldDB" id="A0A2U1B9F8"/>
<keyword evidence="6" id="KW-1185">Reference proteome</keyword>
<evidence type="ECO:0000256" key="2">
    <source>
        <dbReference type="ARBA" id="ARBA00023125"/>
    </source>
</evidence>
<proteinExistence type="predicted"/>
<evidence type="ECO:0000256" key="3">
    <source>
        <dbReference type="ARBA" id="ARBA00023163"/>
    </source>
</evidence>
<comment type="caution">
    <text evidence="5">The sequence shown here is derived from an EMBL/GenBank/DDBJ whole genome shotgun (WGS) entry which is preliminary data.</text>
</comment>
<organism evidence="5 6">
    <name type="scientific">Victivallis vadensis</name>
    <dbReference type="NCBI Taxonomy" id="172901"/>
    <lineage>
        <taxon>Bacteria</taxon>
        <taxon>Pseudomonadati</taxon>
        <taxon>Lentisphaerota</taxon>
        <taxon>Lentisphaeria</taxon>
        <taxon>Victivallales</taxon>
        <taxon>Victivallaceae</taxon>
        <taxon>Victivallis</taxon>
    </lineage>
</organism>